<name>A0A2U0I6A2_9FLAO</name>
<proteinExistence type="predicted"/>
<evidence type="ECO:0000313" key="3">
    <source>
        <dbReference type="Proteomes" id="UP000245962"/>
    </source>
</evidence>
<sequence length="351" mass="39305">MKSLNLFAAIVLATLTASCGNNPGSKKSSFSLQITNAKKTYKPSDALSVSVTNKDGMEIDSVVYSLRDKKVAVSVKNKPQTISLAHEKLGKDSLKATIYADGDQYETKTAFTLLAQSKPELFTYKILETYPHDVNAFTQGLEFEGDTLYESTGKYGHSTLRKTNYKTGEVIQQVKLDNQYFGEGLTILNNKVYQLTWQAGKGFIYDEGTLKQTGTFAYNKSKEGWGLCHSESKVYKSDGTEKIWVLNPETMAEIDHIELYTHTSRIPKVNELEWVEGKIYANVWEQSSVAIINPKNGAVEGVIDLDGLKEKVTQHPDLNVMNGIAYKGEKDILYITGKYWDKLFKVQVVKK</sequence>
<dbReference type="InterPro" id="IPR015943">
    <property type="entry name" value="WD40/YVTN_repeat-like_dom_sf"/>
</dbReference>
<dbReference type="SUPFAM" id="SSF50969">
    <property type="entry name" value="YVTN repeat-like/Quinoprotein amine dehydrogenase"/>
    <property type="match status" value="1"/>
</dbReference>
<evidence type="ECO:0000256" key="1">
    <source>
        <dbReference type="SAM" id="SignalP"/>
    </source>
</evidence>
<feature type="signal peptide" evidence="1">
    <location>
        <begin position="1"/>
        <end position="19"/>
    </location>
</feature>
<dbReference type="PANTHER" id="PTHR31270:SF1">
    <property type="entry name" value="GLUTAMINYL-PEPTIDE CYCLOTRANSFERASE"/>
    <property type="match status" value="1"/>
</dbReference>
<dbReference type="PANTHER" id="PTHR31270">
    <property type="entry name" value="GLUTAMINYL-PEPTIDE CYCLOTRANSFERASE"/>
    <property type="match status" value="1"/>
</dbReference>
<keyword evidence="3" id="KW-1185">Reference proteome</keyword>
<gene>
    <name evidence="2" type="ORF">DDV96_04695</name>
</gene>
<protein>
    <submittedName>
        <fullName evidence="2">Glutamine cyclotransferase</fullName>
    </submittedName>
</protein>
<evidence type="ECO:0000313" key="2">
    <source>
        <dbReference type="EMBL" id="PVW16550.1"/>
    </source>
</evidence>
<keyword evidence="2" id="KW-0808">Transferase</keyword>
<keyword evidence="1" id="KW-0732">Signal</keyword>
<dbReference type="InterPro" id="IPR007788">
    <property type="entry name" value="QCT"/>
</dbReference>
<dbReference type="PROSITE" id="PS51257">
    <property type="entry name" value="PROKAR_LIPOPROTEIN"/>
    <property type="match status" value="1"/>
</dbReference>
<dbReference type="GO" id="GO:0016603">
    <property type="term" value="F:glutaminyl-peptide cyclotransferase activity"/>
    <property type="evidence" value="ECO:0007669"/>
    <property type="project" value="InterPro"/>
</dbReference>
<dbReference type="Gene3D" id="2.130.10.10">
    <property type="entry name" value="YVTN repeat-like/Quinoprotein amine dehydrogenase"/>
    <property type="match status" value="1"/>
</dbReference>
<accession>A0A2U0I6A2</accession>
<dbReference type="RefSeq" id="WP_116693564.1">
    <property type="nucleotide sequence ID" value="NZ_QEHR01000002.1"/>
</dbReference>
<dbReference type="Pfam" id="PF05096">
    <property type="entry name" value="Glu_cyclase_2"/>
    <property type="match status" value="1"/>
</dbReference>
<reference evidence="2 3" key="1">
    <citation type="submission" date="2018-04" db="EMBL/GenBank/DDBJ databases">
        <title>Marixanthomonas spongiae HN-E44 sp. nov., isolated from a marine sponge.</title>
        <authorList>
            <person name="Luo L."/>
            <person name="Zhuang L."/>
        </authorList>
    </citation>
    <scope>NUCLEOTIDE SEQUENCE [LARGE SCALE GENOMIC DNA]</scope>
    <source>
        <strain evidence="2 3">HN-E44</strain>
    </source>
</reference>
<dbReference type="AlphaFoldDB" id="A0A2U0I6A2"/>
<dbReference type="EMBL" id="QEHR01000002">
    <property type="protein sequence ID" value="PVW16550.1"/>
    <property type="molecule type" value="Genomic_DNA"/>
</dbReference>
<dbReference type="InterPro" id="IPR011044">
    <property type="entry name" value="Quino_amine_DH_bsu"/>
</dbReference>
<organism evidence="2 3">
    <name type="scientific">Marixanthomonas spongiae</name>
    <dbReference type="NCBI Taxonomy" id="2174845"/>
    <lineage>
        <taxon>Bacteria</taxon>
        <taxon>Pseudomonadati</taxon>
        <taxon>Bacteroidota</taxon>
        <taxon>Flavobacteriia</taxon>
        <taxon>Flavobacteriales</taxon>
        <taxon>Flavobacteriaceae</taxon>
        <taxon>Marixanthomonas</taxon>
    </lineage>
</organism>
<feature type="chain" id="PRO_5015428054" evidence="1">
    <location>
        <begin position="20"/>
        <end position="351"/>
    </location>
</feature>
<comment type="caution">
    <text evidence="2">The sequence shown here is derived from an EMBL/GenBank/DDBJ whole genome shotgun (WGS) entry which is preliminary data.</text>
</comment>
<dbReference type="Proteomes" id="UP000245962">
    <property type="component" value="Unassembled WGS sequence"/>
</dbReference>
<dbReference type="OrthoDB" id="9783700at2"/>